<dbReference type="Proteomes" id="UP000521943">
    <property type="component" value="Unassembled WGS sequence"/>
</dbReference>
<proteinExistence type="predicted"/>
<reference evidence="2 3" key="1">
    <citation type="submission" date="2020-07" db="EMBL/GenBank/DDBJ databases">
        <title>Comparative genomics of pyrophilous fungi reveals a link between fire events and developmental genes.</title>
        <authorList>
            <consortium name="DOE Joint Genome Institute"/>
            <person name="Steindorff A.S."/>
            <person name="Carver A."/>
            <person name="Calhoun S."/>
            <person name="Stillman K."/>
            <person name="Liu H."/>
            <person name="Lipzen A."/>
            <person name="Pangilinan J."/>
            <person name="Labutti K."/>
            <person name="Bruns T.D."/>
            <person name="Grigoriev I.V."/>
        </authorList>
    </citation>
    <scope>NUCLEOTIDE SEQUENCE [LARGE SCALE GENOMIC DNA]</scope>
    <source>
        <strain evidence="2 3">CBS 144469</strain>
    </source>
</reference>
<feature type="compositionally biased region" description="Basic residues" evidence="1">
    <location>
        <begin position="1"/>
        <end position="20"/>
    </location>
</feature>
<dbReference type="EMBL" id="JACGCI010000031">
    <property type="protein sequence ID" value="KAF6755237.1"/>
    <property type="molecule type" value="Genomic_DNA"/>
</dbReference>
<feature type="compositionally biased region" description="Basic and acidic residues" evidence="1">
    <location>
        <begin position="21"/>
        <end position="37"/>
    </location>
</feature>
<dbReference type="AlphaFoldDB" id="A0A8H6M8P0"/>
<comment type="caution">
    <text evidence="2">The sequence shown here is derived from an EMBL/GenBank/DDBJ whole genome shotgun (WGS) entry which is preliminary data.</text>
</comment>
<evidence type="ECO:0000313" key="3">
    <source>
        <dbReference type="Proteomes" id="UP000521943"/>
    </source>
</evidence>
<accession>A0A8H6M8P0</accession>
<organism evidence="2 3">
    <name type="scientific">Ephemerocybe angulata</name>
    <dbReference type="NCBI Taxonomy" id="980116"/>
    <lineage>
        <taxon>Eukaryota</taxon>
        <taxon>Fungi</taxon>
        <taxon>Dikarya</taxon>
        <taxon>Basidiomycota</taxon>
        <taxon>Agaricomycotina</taxon>
        <taxon>Agaricomycetes</taxon>
        <taxon>Agaricomycetidae</taxon>
        <taxon>Agaricales</taxon>
        <taxon>Agaricineae</taxon>
        <taxon>Psathyrellaceae</taxon>
        <taxon>Ephemerocybe</taxon>
    </lineage>
</organism>
<feature type="region of interest" description="Disordered" evidence="1">
    <location>
        <begin position="1"/>
        <end position="115"/>
    </location>
</feature>
<keyword evidence="3" id="KW-1185">Reference proteome</keyword>
<gene>
    <name evidence="2" type="ORF">DFP72DRAFT_847799</name>
</gene>
<name>A0A8H6M8P0_9AGAR</name>
<protein>
    <submittedName>
        <fullName evidence="2">Uncharacterized protein</fullName>
    </submittedName>
</protein>
<sequence>MVQRIKARAKRSRGRIREHHYHREEEPRGPARERSESAPHSPPQNARRANRAWTKKAGGGMVCREGGAAGGGSKRVHQYRSTGSPPITGKENALKTGDTRSSNPPATPIDRSDFLQKCRSLRPAGVNPDPSSIA</sequence>
<feature type="compositionally biased region" description="Gly residues" evidence="1">
    <location>
        <begin position="57"/>
        <end position="73"/>
    </location>
</feature>
<evidence type="ECO:0000313" key="2">
    <source>
        <dbReference type="EMBL" id="KAF6755237.1"/>
    </source>
</evidence>
<evidence type="ECO:0000256" key="1">
    <source>
        <dbReference type="SAM" id="MobiDB-lite"/>
    </source>
</evidence>